<dbReference type="InterPro" id="IPR000719">
    <property type="entry name" value="Prot_kinase_dom"/>
</dbReference>
<dbReference type="InterPro" id="IPR008271">
    <property type="entry name" value="Ser/Thr_kinase_AS"/>
</dbReference>
<protein>
    <recommendedName>
        <fullName evidence="2">non-specific serine/threonine protein kinase</fullName>
        <ecNumber evidence="2">2.7.11.1</ecNumber>
    </recommendedName>
</protein>
<dbReference type="Pfam" id="PF00069">
    <property type="entry name" value="Pkinase"/>
    <property type="match status" value="1"/>
</dbReference>
<evidence type="ECO:0000256" key="13">
    <source>
        <dbReference type="ARBA" id="ARBA00047899"/>
    </source>
</evidence>
<dbReference type="AlphaFoldDB" id="A0A835A6M7"/>
<dbReference type="GO" id="GO:0005886">
    <property type="term" value="C:plasma membrane"/>
    <property type="evidence" value="ECO:0007669"/>
    <property type="project" value="UniProtKB-SubCell"/>
</dbReference>
<keyword evidence="12" id="KW-0472">Membrane</keyword>
<dbReference type="OrthoDB" id="676979at2759"/>
<dbReference type="GO" id="GO:0005524">
    <property type="term" value="F:ATP binding"/>
    <property type="evidence" value="ECO:0007669"/>
    <property type="project" value="UniProtKB-UniRule"/>
</dbReference>
<keyword evidence="6" id="KW-0812">Transmembrane</keyword>
<evidence type="ECO:0000256" key="15">
    <source>
        <dbReference type="PROSITE-ProRule" id="PRU10141"/>
    </source>
</evidence>
<keyword evidence="5" id="KW-0808">Transferase</keyword>
<organism evidence="18 19">
    <name type="scientific">Digitaria exilis</name>
    <dbReference type="NCBI Taxonomy" id="1010633"/>
    <lineage>
        <taxon>Eukaryota</taxon>
        <taxon>Viridiplantae</taxon>
        <taxon>Streptophyta</taxon>
        <taxon>Embryophyta</taxon>
        <taxon>Tracheophyta</taxon>
        <taxon>Spermatophyta</taxon>
        <taxon>Magnoliopsida</taxon>
        <taxon>Liliopsida</taxon>
        <taxon>Poales</taxon>
        <taxon>Poaceae</taxon>
        <taxon>PACMAD clade</taxon>
        <taxon>Panicoideae</taxon>
        <taxon>Panicodae</taxon>
        <taxon>Paniceae</taxon>
        <taxon>Anthephorinae</taxon>
        <taxon>Digitaria</taxon>
    </lineage>
</organism>
<dbReference type="PANTHER" id="PTHR48005:SF16">
    <property type="entry name" value="MDIS1-INTERACTING RECEPTOR LIKE KINASE 2-LIKE ISOFORM X1"/>
    <property type="match status" value="1"/>
</dbReference>
<dbReference type="InterPro" id="IPR051420">
    <property type="entry name" value="Ser_Thr_Kinases_DiverseReg"/>
</dbReference>
<dbReference type="InterPro" id="IPR017441">
    <property type="entry name" value="Protein_kinase_ATP_BS"/>
</dbReference>
<comment type="caution">
    <text evidence="18">The sequence shown here is derived from an EMBL/GenBank/DDBJ whole genome shotgun (WGS) entry which is preliminary data.</text>
</comment>
<evidence type="ECO:0000256" key="1">
    <source>
        <dbReference type="ARBA" id="ARBA00004162"/>
    </source>
</evidence>
<evidence type="ECO:0000256" key="12">
    <source>
        <dbReference type="ARBA" id="ARBA00023136"/>
    </source>
</evidence>
<dbReference type="Proteomes" id="UP000636709">
    <property type="component" value="Unassembled WGS sequence"/>
</dbReference>
<dbReference type="InterPro" id="IPR032675">
    <property type="entry name" value="LRR_dom_sf"/>
</dbReference>
<dbReference type="Gene3D" id="1.10.510.10">
    <property type="entry name" value="Transferase(Phosphotransferase) domain 1"/>
    <property type="match status" value="1"/>
</dbReference>
<keyword evidence="4" id="KW-0433">Leucine-rich repeat</keyword>
<comment type="catalytic activity">
    <reaction evidence="14">
        <text>L-seryl-[protein] + ATP = O-phospho-L-seryl-[protein] + ADP + H(+)</text>
        <dbReference type="Rhea" id="RHEA:17989"/>
        <dbReference type="Rhea" id="RHEA-COMP:9863"/>
        <dbReference type="Rhea" id="RHEA-COMP:11604"/>
        <dbReference type="ChEBI" id="CHEBI:15378"/>
        <dbReference type="ChEBI" id="CHEBI:29999"/>
        <dbReference type="ChEBI" id="CHEBI:30616"/>
        <dbReference type="ChEBI" id="CHEBI:83421"/>
        <dbReference type="ChEBI" id="CHEBI:456216"/>
        <dbReference type="EC" id="2.7.11.1"/>
    </reaction>
</comment>
<keyword evidence="8 15" id="KW-0547">Nucleotide-binding</keyword>
<dbReference type="PANTHER" id="PTHR48005">
    <property type="entry name" value="LEUCINE RICH REPEAT KINASE 2"/>
    <property type="match status" value="1"/>
</dbReference>
<evidence type="ECO:0000256" key="10">
    <source>
        <dbReference type="ARBA" id="ARBA00022840"/>
    </source>
</evidence>
<dbReference type="Pfam" id="PF00560">
    <property type="entry name" value="LRR_1"/>
    <property type="match status" value="1"/>
</dbReference>
<evidence type="ECO:0000256" key="8">
    <source>
        <dbReference type="ARBA" id="ARBA00022741"/>
    </source>
</evidence>
<evidence type="ECO:0000256" key="11">
    <source>
        <dbReference type="ARBA" id="ARBA00022989"/>
    </source>
</evidence>
<dbReference type="FunFam" id="1.10.510.10:FF:001023">
    <property type="entry name" value="Os07g0541700 protein"/>
    <property type="match status" value="1"/>
</dbReference>
<evidence type="ECO:0000256" key="2">
    <source>
        <dbReference type="ARBA" id="ARBA00012513"/>
    </source>
</evidence>
<dbReference type="SUPFAM" id="SSF52058">
    <property type="entry name" value="L domain-like"/>
    <property type="match status" value="1"/>
</dbReference>
<keyword evidence="9" id="KW-0418">Kinase</keyword>
<dbReference type="SUPFAM" id="SSF56112">
    <property type="entry name" value="Protein kinase-like (PK-like)"/>
    <property type="match status" value="1"/>
</dbReference>
<comment type="catalytic activity">
    <reaction evidence="13">
        <text>L-threonyl-[protein] + ATP = O-phospho-L-threonyl-[protein] + ADP + H(+)</text>
        <dbReference type="Rhea" id="RHEA:46608"/>
        <dbReference type="Rhea" id="RHEA-COMP:11060"/>
        <dbReference type="Rhea" id="RHEA-COMP:11605"/>
        <dbReference type="ChEBI" id="CHEBI:15378"/>
        <dbReference type="ChEBI" id="CHEBI:30013"/>
        <dbReference type="ChEBI" id="CHEBI:30616"/>
        <dbReference type="ChEBI" id="CHEBI:61977"/>
        <dbReference type="ChEBI" id="CHEBI:456216"/>
        <dbReference type="EC" id="2.7.11.1"/>
    </reaction>
</comment>
<keyword evidence="10 15" id="KW-0067">ATP-binding</keyword>
<reference evidence="18" key="1">
    <citation type="submission" date="2020-07" db="EMBL/GenBank/DDBJ databases">
        <title>Genome sequence and genetic diversity analysis of an under-domesticated orphan crop, white fonio (Digitaria exilis).</title>
        <authorList>
            <person name="Bennetzen J.L."/>
            <person name="Chen S."/>
            <person name="Ma X."/>
            <person name="Wang X."/>
            <person name="Yssel A.E.J."/>
            <person name="Chaluvadi S.R."/>
            <person name="Johnson M."/>
            <person name="Gangashetty P."/>
            <person name="Hamidou F."/>
            <person name="Sanogo M.D."/>
            <person name="Zwaenepoel A."/>
            <person name="Wallace J."/>
            <person name="Van De Peer Y."/>
            <person name="Van Deynze A."/>
        </authorList>
    </citation>
    <scope>NUCLEOTIDE SEQUENCE</scope>
    <source>
        <tissue evidence="18">Leaves</tissue>
    </source>
</reference>
<dbReference type="GO" id="GO:0004674">
    <property type="term" value="F:protein serine/threonine kinase activity"/>
    <property type="evidence" value="ECO:0007669"/>
    <property type="project" value="UniProtKB-KW"/>
</dbReference>
<feature type="region of interest" description="Disordered" evidence="16">
    <location>
        <begin position="22"/>
        <end position="44"/>
    </location>
</feature>
<dbReference type="PROSITE" id="PS00107">
    <property type="entry name" value="PROTEIN_KINASE_ATP"/>
    <property type="match status" value="1"/>
</dbReference>
<evidence type="ECO:0000259" key="17">
    <source>
        <dbReference type="PROSITE" id="PS50011"/>
    </source>
</evidence>
<evidence type="ECO:0000256" key="6">
    <source>
        <dbReference type="ARBA" id="ARBA00022692"/>
    </source>
</evidence>
<dbReference type="InterPro" id="IPR001611">
    <property type="entry name" value="Leu-rich_rpt"/>
</dbReference>
<dbReference type="InterPro" id="IPR011009">
    <property type="entry name" value="Kinase-like_dom_sf"/>
</dbReference>
<dbReference type="EC" id="2.7.11.1" evidence="2"/>
<feature type="binding site" evidence="15">
    <location>
        <position position="308"/>
    </location>
    <ligand>
        <name>ATP</name>
        <dbReference type="ChEBI" id="CHEBI:30616"/>
    </ligand>
</feature>
<evidence type="ECO:0000256" key="16">
    <source>
        <dbReference type="SAM" id="MobiDB-lite"/>
    </source>
</evidence>
<dbReference type="PROSITE" id="PS00108">
    <property type="entry name" value="PROTEIN_KINASE_ST"/>
    <property type="match status" value="1"/>
</dbReference>
<keyword evidence="3" id="KW-0723">Serine/threonine-protein kinase</keyword>
<evidence type="ECO:0000256" key="14">
    <source>
        <dbReference type="ARBA" id="ARBA00048679"/>
    </source>
</evidence>
<dbReference type="SMART" id="SM00220">
    <property type="entry name" value="S_TKc"/>
    <property type="match status" value="1"/>
</dbReference>
<accession>A0A835A6M7</accession>
<feature type="domain" description="Protein kinase" evidence="17">
    <location>
        <begin position="278"/>
        <end position="512"/>
    </location>
</feature>
<evidence type="ECO:0000256" key="9">
    <source>
        <dbReference type="ARBA" id="ARBA00022777"/>
    </source>
</evidence>
<evidence type="ECO:0000256" key="4">
    <source>
        <dbReference type="ARBA" id="ARBA00022614"/>
    </source>
</evidence>
<evidence type="ECO:0000256" key="3">
    <source>
        <dbReference type="ARBA" id="ARBA00022527"/>
    </source>
</evidence>
<gene>
    <name evidence="18" type="ORF">HU200_062442</name>
</gene>
<sequence length="512" mass="54618">MLNNGFTGGIPSGLTACASLQPAHRHDPRRVRQAPVAAAARARRQRPLREIPGDLASSTSLSFIDVSRNHLQYSIPSSLFAIPTLQSFLASDNIISGELPTNSKTTRPSPRARGSYPRAKALAMMPAMAILDLSSNSLTGGIPDSFGSSPALETLNLAYKNLTGSVPGNGVLRCINPHELAGNDGLCGGVLAPCSGSRDTGTAAGRPRGGSGARLRRIAMGWIAVVAAFAAALTGRYAYRRWFCDDDEGIAGDHGAWPWRLTAFQLLGFTSADVLACVKEANVVGMGATGVVYRAELPRARAVIAVKKLEVTDEVLKEVGLLGRLRHRNIFMPNGSLWEALHGPPEKRTLTDWVSRYDVAAGVAQGLAYLHHDCRPPVIHRDIKSNNILLDANMEARIADFGLARSDQSVSVVAGSYGYIAPEYGYTLKVDQKSDIYSYGVVLMELITGRRADRPSMRDVITMLGEAKPRRKSGTSGAAVPVKDAAAAAATAVVVVDTDKAVFRTTPDSNYA</sequence>
<keyword evidence="11" id="KW-1133">Transmembrane helix</keyword>
<dbReference type="EMBL" id="JACEFO010002629">
    <property type="protein sequence ID" value="KAF8653007.1"/>
    <property type="molecule type" value="Genomic_DNA"/>
</dbReference>
<evidence type="ECO:0000256" key="5">
    <source>
        <dbReference type="ARBA" id="ARBA00022679"/>
    </source>
</evidence>
<evidence type="ECO:0000313" key="19">
    <source>
        <dbReference type="Proteomes" id="UP000636709"/>
    </source>
</evidence>
<keyword evidence="19" id="KW-1185">Reference proteome</keyword>
<name>A0A835A6M7_9POAL</name>
<proteinExistence type="predicted"/>
<evidence type="ECO:0000313" key="18">
    <source>
        <dbReference type="EMBL" id="KAF8653007.1"/>
    </source>
</evidence>
<keyword evidence="7" id="KW-0677">Repeat</keyword>
<dbReference type="PROSITE" id="PS50011">
    <property type="entry name" value="PROTEIN_KINASE_DOM"/>
    <property type="match status" value="1"/>
</dbReference>
<evidence type="ECO:0000256" key="7">
    <source>
        <dbReference type="ARBA" id="ARBA00022737"/>
    </source>
</evidence>
<comment type="subcellular location">
    <subcellularLocation>
        <location evidence="1">Cell membrane</location>
        <topology evidence="1">Single-pass membrane protein</topology>
    </subcellularLocation>
</comment>
<dbReference type="Gene3D" id="3.80.10.10">
    <property type="entry name" value="Ribonuclease Inhibitor"/>
    <property type="match status" value="1"/>
</dbReference>